<sequence length="296" mass="31947">MQGKGPGEKQEPKRGQVQVPRKQTVALSRACSSDRDLSVKRPARRTSSESPCRAPQRNVSTTKQQEGDTMKRHSSSPSINVLSRVTSRSSLRSSSSDSSGRAKSEDDTKKKQQKTGSRLNDRVTWRRIRDEDVPQILKNTLPSSALPLMPVPEGQKPKPPALPGKLPTILLKSRKTSDAIVQTEDFSSNKTNSSTSPTIEAAPVNSDEAARLALLRKISIASGQDGDSDGSLKSYSTASNSSDTHTGGVGHFRQSSPSKAVRVTPFNYTPSPMASCLQDAQSQATINEKSCEKSEA</sequence>
<accession>A0ACC2FPK2</accession>
<protein>
    <submittedName>
        <fullName evidence="1">Uncharacterized protein</fullName>
    </submittedName>
</protein>
<proteinExistence type="predicted"/>
<keyword evidence="2" id="KW-1185">Reference proteome</keyword>
<name>A0ACC2FPK2_DALPE</name>
<reference evidence="1" key="1">
    <citation type="submission" date="2021-05" db="EMBL/GenBank/DDBJ databases">
        <authorList>
            <person name="Pan Q."/>
            <person name="Jouanno E."/>
            <person name="Zahm M."/>
            <person name="Klopp C."/>
            <person name="Cabau C."/>
            <person name="Louis A."/>
            <person name="Berthelot C."/>
            <person name="Parey E."/>
            <person name="Roest Crollius H."/>
            <person name="Montfort J."/>
            <person name="Robinson-Rechavi M."/>
            <person name="Bouchez O."/>
            <person name="Lampietro C."/>
            <person name="Lopez Roques C."/>
            <person name="Donnadieu C."/>
            <person name="Postlethwait J."/>
            <person name="Bobe J."/>
            <person name="Dillon D."/>
            <person name="Chandos A."/>
            <person name="von Hippel F."/>
            <person name="Guiguen Y."/>
        </authorList>
    </citation>
    <scope>NUCLEOTIDE SEQUENCE</scope>
    <source>
        <strain evidence="1">YG-Jan2019</strain>
    </source>
</reference>
<dbReference type="EMBL" id="CM055751">
    <property type="protein sequence ID" value="KAJ7993283.1"/>
    <property type="molecule type" value="Genomic_DNA"/>
</dbReference>
<comment type="caution">
    <text evidence="1">The sequence shown here is derived from an EMBL/GenBank/DDBJ whole genome shotgun (WGS) entry which is preliminary data.</text>
</comment>
<evidence type="ECO:0000313" key="2">
    <source>
        <dbReference type="Proteomes" id="UP001157502"/>
    </source>
</evidence>
<evidence type="ECO:0000313" key="1">
    <source>
        <dbReference type="EMBL" id="KAJ7993283.1"/>
    </source>
</evidence>
<dbReference type="Proteomes" id="UP001157502">
    <property type="component" value="Chromosome 24"/>
</dbReference>
<gene>
    <name evidence="1" type="ORF">DPEC_G00270830</name>
</gene>
<organism evidence="1 2">
    <name type="scientific">Dallia pectoralis</name>
    <name type="common">Alaska blackfish</name>
    <dbReference type="NCBI Taxonomy" id="75939"/>
    <lineage>
        <taxon>Eukaryota</taxon>
        <taxon>Metazoa</taxon>
        <taxon>Chordata</taxon>
        <taxon>Craniata</taxon>
        <taxon>Vertebrata</taxon>
        <taxon>Euteleostomi</taxon>
        <taxon>Actinopterygii</taxon>
        <taxon>Neopterygii</taxon>
        <taxon>Teleostei</taxon>
        <taxon>Protacanthopterygii</taxon>
        <taxon>Esociformes</taxon>
        <taxon>Umbridae</taxon>
        <taxon>Dallia</taxon>
    </lineage>
</organism>